<protein>
    <submittedName>
        <fullName evidence="1">Uncharacterized protein</fullName>
    </submittedName>
</protein>
<gene>
    <name evidence="1" type="ORF">RRG08_032081</name>
</gene>
<organism evidence="1 2">
    <name type="scientific">Elysia crispata</name>
    <name type="common">lettuce slug</name>
    <dbReference type="NCBI Taxonomy" id="231223"/>
    <lineage>
        <taxon>Eukaryota</taxon>
        <taxon>Metazoa</taxon>
        <taxon>Spiralia</taxon>
        <taxon>Lophotrochozoa</taxon>
        <taxon>Mollusca</taxon>
        <taxon>Gastropoda</taxon>
        <taxon>Heterobranchia</taxon>
        <taxon>Euthyneura</taxon>
        <taxon>Panpulmonata</taxon>
        <taxon>Sacoglossa</taxon>
        <taxon>Placobranchoidea</taxon>
        <taxon>Plakobranchidae</taxon>
        <taxon>Elysia</taxon>
    </lineage>
</organism>
<dbReference type="AlphaFoldDB" id="A0AAE0Z4L6"/>
<dbReference type="Proteomes" id="UP001283361">
    <property type="component" value="Unassembled WGS sequence"/>
</dbReference>
<dbReference type="EMBL" id="JAWDGP010004695">
    <property type="protein sequence ID" value="KAK3762550.1"/>
    <property type="molecule type" value="Genomic_DNA"/>
</dbReference>
<accession>A0AAE0Z4L6</accession>
<comment type="caution">
    <text evidence="1">The sequence shown here is derived from an EMBL/GenBank/DDBJ whole genome shotgun (WGS) entry which is preliminary data.</text>
</comment>
<reference evidence="1" key="1">
    <citation type="journal article" date="2023" name="G3 (Bethesda)">
        <title>A reference genome for the long-term kleptoplast-retaining sea slug Elysia crispata morphotype clarki.</title>
        <authorList>
            <person name="Eastman K.E."/>
            <person name="Pendleton A.L."/>
            <person name="Shaikh M.A."/>
            <person name="Suttiyut T."/>
            <person name="Ogas R."/>
            <person name="Tomko P."/>
            <person name="Gavelis G."/>
            <person name="Widhalm J.R."/>
            <person name="Wisecaver J.H."/>
        </authorList>
    </citation>
    <scope>NUCLEOTIDE SEQUENCE</scope>
    <source>
        <strain evidence="1">ECLA1</strain>
    </source>
</reference>
<keyword evidence="2" id="KW-1185">Reference proteome</keyword>
<proteinExistence type="predicted"/>
<evidence type="ECO:0000313" key="2">
    <source>
        <dbReference type="Proteomes" id="UP001283361"/>
    </source>
</evidence>
<sequence>MEYFEEVLASLKRELCGWGINSIYGAWYRLGEGHAFRGWHRNRCRRNYQEGDKTDSDLHHEVKDKHSMLKANLTSHHRGGMSLRVSKKTHQSGKLQLFIL</sequence>
<evidence type="ECO:0000313" key="1">
    <source>
        <dbReference type="EMBL" id="KAK3762550.1"/>
    </source>
</evidence>
<name>A0AAE0Z4L6_9GAST</name>